<sequence length="145" mass="16144">MSFTYEKSKTWRWIVASSRASTRFFAAFAGLCVVMPWATGHAIKWATDRNTENLQRDLLRSGRGHGRENSVAITRVNKERLEPLLREIERKDSIEDRYAATFRGETLTGPQMQEPLPTHKRSSPLNSDTATAAEASTATAASTSG</sequence>
<protein>
    <submittedName>
        <fullName evidence="1">Uncharacterized protein</fullName>
    </submittedName>
</protein>
<dbReference type="Proteomes" id="UP001162992">
    <property type="component" value="Chromosome 22"/>
</dbReference>
<name>A0ACC2AE06_DIPCM</name>
<gene>
    <name evidence="1" type="ORF">O6H91_22G024700</name>
</gene>
<dbReference type="EMBL" id="CM055113">
    <property type="protein sequence ID" value="KAJ7515716.1"/>
    <property type="molecule type" value="Genomic_DNA"/>
</dbReference>
<accession>A0ACC2AE06</accession>
<comment type="caution">
    <text evidence="1">The sequence shown here is derived from an EMBL/GenBank/DDBJ whole genome shotgun (WGS) entry which is preliminary data.</text>
</comment>
<keyword evidence="2" id="KW-1185">Reference proteome</keyword>
<reference evidence="2" key="1">
    <citation type="journal article" date="2024" name="Proc. Natl. Acad. Sci. U.S.A.">
        <title>Extraordinary preservation of gene collinearity over three hundred million years revealed in homosporous lycophytes.</title>
        <authorList>
            <person name="Li C."/>
            <person name="Wickell D."/>
            <person name="Kuo L.Y."/>
            <person name="Chen X."/>
            <person name="Nie B."/>
            <person name="Liao X."/>
            <person name="Peng D."/>
            <person name="Ji J."/>
            <person name="Jenkins J."/>
            <person name="Williams M."/>
            <person name="Shu S."/>
            <person name="Plott C."/>
            <person name="Barry K."/>
            <person name="Rajasekar S."/>
            <person name="Grimwood J."/>
            <person name="Han X."/>
            <person name="Sun S."/>
            <person name="Hou Z."/>
            <person name="He W."/>
            <person name="Dai G."/>
            <person name="Sun C."/>
            <person name="Schmutz J."/>
            <person name="Leebens-Mack J.H."/>
            <person name="Li F.W."/>
            <person name="Wang L."/>
        </authorList>
    </citation>
    <scope>NUCLEOTIDE SEQUENCE [LARGE SCALE GENOMIC DNA]</scope>
    <source>
        <strain evidence="2">cv. PW_Plant_1</strain>
    </source>
</reference>
<evidence type="ECO:0000313" key="1">
    <source>
        <dbReference type="EMBL" id="KAJ7515716.1"/>
    </source>
</evidence>
<organism evidence="1 2">
    <name type="scientific">Diphasiastrum complanatum</name>
    <name type="common">Issler's clubmoss</name>
    <name type="synonym">Lycopodium complanatum</name>
    <dbReference type="NCBI Taxonomy" id="34168"/>
    <lineage>
        <taxon>Eukaryota</taxon>
        <taxon>Viridiplantae</taxon>
        <taxon>Streptophyta</taxon>
        <taxon>Embryophyta</taxon>
        <taxon>Tracheophyta</taxon>
        <taxon>Lycopodiopsida</taxon>
        <taxon>Lycopodiales</taxon>
        <taxon>Lycopodiaceae</taxon>
        <taxon>Lycopodioideae</taxon>
        <taxon>Diphasiastrum</taxon>
    </lineage>
</organism>
<proteinExistence type="predicted"/>
<evidence type="ECO:0000313" key="2">
    <source>
        <dbReference type="Proteomes" id="UP001162992"/>
    </source>
</evidence>